<evidence type="ECO:0000313" key="2">
    <source>
        <dbReference type="Proteomes" id="UP000054359"/>
    </source>
</evidence>
<dbReference type="EMBL" id="KK115876">
    <property type="protein sequence ID" value="KFM66273.1"/>
    <property type="molecule type" value="Genomic_DNA"/>
</dbReference>
<accession>A0A087TMD4</accession>
<evidence type="ECO:0000313" key="1">
    <source>
        <dbReference type="EMBL" id="KFM66273.1"/>
    </source>
</evidence>
<organism evidence="1 2">
    <name type="scientific">Stegodyphus mimosarum</name>
    <name type="common">African social velvet spider</name>
    <dbReference type="NCBI Taxonomy" id="407821"/>
    <lineage>
        <taxon>Eukaryota</taxon>
        <taxon>Metazoa</taxon>
        <taxon>Ecdysozoa</taxon>
        <taxon>Arthropoda</taxon>
        <taxon>Chelicerata</taxon>
        <taxon>Arachnida</taxon>
        <taxon>Araneae</taxon>
        <taxon>Araneomorphae</taxon>
        <taxon>Entelegynae</taxon>
        <taxon>Eresoidea</taxon>
        <taxon>Eresidae</taxon>
        <taxon>Stegodyphus</taxon>
    </lineage>
</organism>
<gene>
    <name evidence="1" type="ORF">X975_21799</name>
</gene>
<proteinExistence type="predicted"/>
<protein>
    <submittedName>
        <fullName evidence="1">Uncharacterized protein</fullName>
    </submittedName>
</protein>
<feature type="non-terminal residue" evidence="1">
    <location>
        <position position="84"/>
    </location>
</feature>
<sequence length="84" mass="10022">MKHTARNIKYVKADKDILHLYIILILYQKYNLLKHFSICSGQQTTNVSMSLHILPTEYCKSAQIIFLKLNYYFSLNFFKLLLNF</sequence>
<name>A0A087TMD4_STEMI</name>
<dbReference type="AlphaFoldDB" id="A0A087TMD4"/>
<reference evidence="1 2" key="1">
    <citation type="submission" date="2013-11" db="EMBL/GenBank/DDBJ databases">
        <title>Genome sequencing of Stegodyphus mimosarum.</title>
        <authorList>
            <person name="Bechsgaard J."/>
        </authorList>
    </citation>
    <scope>NUCLEOTIDE SEQUENCE [LARGE SCALE GENOMIC DNA]</scope>
</reference>
<keyword evidence="2" id="KW-1185">Reference proteome</keyword>
<dbReference type="Proteomes" id="UP000054359">
    <property type="component" value="Unassembled WGS sequence"/>
</dbReference>